<dbReference type="KEGG" id="bbel:109470047"/>
<name>A0A6P4YRR0_BRABE</name>
<evidence type="ECO:0000259" key="3">
    <source>
        <dbReference type="PROSITE" id="PS50076"/>
    </source>
</evidence>
<dbReference type="Proteomes" id="UP000515135">
    <property type="component" value="Unplaced"/>
</dbReference>
<dbReference type="PRINTS" id="PR00625">
    <property type="entry name" value="JDOMAIN"/>
</dbReference>
<dbReference type="InterPro" id="IPR036869">
    <property type="entry name" value="J_dom_sf"/>
</dbReference>
<dbReference type="SUPFAM" id="SSF46565">
    <property type="entry name" value="Chaperone J-domain"/>
    <property type="match status" value="1"/>
</dbReference>
<dbReference type="Gene3D" id="1.10.287.110">
    <property type="entry name" value="DnaJ domain"/>
    <property type="match status" value="1"/>
</dbReference>
<evidence type="ECO:0000313" key="4">
    <source>
        <dbReference type="Proteomes" id="UP000515135"/>
    </source>
</evidence>
<evidence type="ECO:0000256" key="2">
    <source>
        <dbReference type="SAM" id="MobiDB-lite"/>
    </source>
</evidence>
<gene>
    <name evidence="5" type="primary">LOC109470047</name>
</gene>
<feature type="region of interest" description="Disordered" evidence="2">
    <location>
        <begin position="185"/>
        <end position="213"/>
    </location>
</feature>
<dbReference type="PROSITE" id="PS50076">
    <property type="entry name" value="DNAJ_2"/>
    <property type="match status" value="1"/>
</dbReference>
<dbReference type="RefSeq" id="XP_019624384.1">
    <property type="nucleotide sequence ID" value="XM_019768825.1"/>
</dbReference>
<organism evidence="4 5">
    <name type="scientific">Branchiostoma belcheri</name>
    <name type="common">Amphioxus</name>
    <dbReference type="NCBI Taxonomy" id="7741"/>
    <lineage>
        <taxon>Eukaryota</taxon>
        <taxon>Metazoa</taxon>
        <taxon>Chordata</taxon>
        <taxon>Cephalochordata</taxon>
        <taxon>Leptocardii</taxon>
        <taxon>Amphioxiformes</taxon>
        <taxon>Branchiostomatidae</taxon>
        <taxon>Branchiostoma</taxon>
    </lineage>
</organism>
<dbReference type="AlphaFoldDB" id="A0A6P4YRR0"/>
<proteinExistence type="predicted"/>
<dbReference type="Pfam" id="PF00226">
    <property type="entry name" value="DnaJ"/>
    <property type="match status" value="1"/>
</dbReference>
<dbReference type="CDD" id="cd06257">
    <property type="entry name" value="DnaJ"/>
    <property type="match status" value="1"/>
</dbReference>
<dbReference type="GeneID" id="109470047"/>
<dbReference type="InterPro" id="IPR001623">
    <property type="entry name" value="DnaJ_domain"/>
</dbReference>
<keyword evidence="4" id="KW-1185">Reference proteome</keyword>
<protein>
    <submittedName>
        <fullName evidence="5">Uncharacterized protein LOC109470047</fullName>
    </submittedName>
</protein>
<keyword evidence="1" id="KW-0175">Coiled coil</keyword>
<evidence type="ECO:0000256" key="1">
    <source>
        <dbReference type="SAM" id="Coils"/>
    </source>
</evidence>
<feature type="domain" description="J" evidence="3">
    <location>
        <begin position="7"/>
        <end position="77"/>
    </location>
</feature>
<accession>A0A6P4YRR0</accession>
<feature type="coiled-coil region" evidence="1">
    <location>
        <begin position="339"/>
        <end position="366"/>
    </location>
</feature>
<sequence>MTKDSGDLYHILGVEYNASQGDIVEAYKKEVNSYENASKLNKKGPLFKKAETRYREVSKAFVVLSDESRRKQYDAGSPASNTPKINRQRTGYQVKFNEQSVTIFLPQNLTKTWLTTCEKHYDTQAMDGGKNGQQIKTSFLDTKSRQVLGSVSIKFYESTHKLLIQGSAYLLWLAEVYPELMNSINPTSNNSPDNAATHVQASMPEPHSTPADSVVPLPPCPTCDQPVESDTCDCNTVPKDVVDVNSNHINGPESESQTETNVLVETTDDKDSKMAHESVTSNYSIVQESVAKLETCLAESITDRKVFEDSVLQKLSAIETRVKSCERPHTCVGISAEVKDRLLSDIARLEKNMHELELKVKSLEMRHERLCTVMRKAERPVRNVRRTRWKPKRRMTQITPTNCYVK</sequence>
<evidence type="ECO:0000313" key="5">
    <source>
        <dbReference type="RefSeq" id="XP_019624384.1"/>
    </source>
</evidence>
<dbReference type="OrthoDB" id="442087at2759"/>
<reference evidence="5" key="1">
    <citation type="submission" date="2025-08" db="UniProtKB">
        <authorList>
            <consortium name="RefSeq"/>
        </authorList>
    </citation>
    <scope>IDENTIFICATION</scope>
    <source>
        <tissue evidence="5">Gonad</tissue>
    </source>
</reference>
<feature type="compositionally biased region" description="Polar residues" evidence="2">
    <location>
        <begin position="185"/>
        <end position="200"/>
    </location>
</feature>